<dbReference type="RefSeq" id="WP_115269428.1">
    <property type="nucleotide sequence ID" value="NZ_UGGU01000003.1"/>
</dbReference>
<reference evidence="2 3" key="1">
    <citation type="submission" date="2018-06" db="EMBL/GenBank/DDBJ databases">
        <authorList>
            <consortium name="Pathogen Informatics"/>
            <person name="Doyle S."/>
        </authorList>
    </citation>
    <scope>NUCLEOTIDE SEQUENCE [LARGE SCALE GENOMIC DNA]</scope>
    <source>
        <strain evidence="2 3">NCTC10723</strain>
    </source>
</reference>
<keyword evidence="1" id="KW-1133">Transmembrane helix</keyword>
<name>A0A377GWE1_9FUSO</name>
<dbReference type="Proteomes" id="UP000255328">
    <property type="component" value="Unassembled WGS sequence"/>
</dbReference>
<dbReference type="EMBL" id="UGGU01000003">
    <property type="protein sequence ID" value="STO31265.1"/>
    <property type="molecule type" value="Genomic_DNA"/>
</dbReference>
<gene>
    <name evidence="2" type="ORF">NCTC10723_00710</name>
</gene>
<evidence type="ECO:0000313" key="3">
    <source>
        <dbReference type="Proteomes" id="UP000255328"/>
    </source>
</evidence>
<feature type="transmembrane region" description="Helical" evidence="1">
    <location>
        <begin position="12"/>
        <end position="29"/>
    </location>
</feature>
<keyword evidence="3" id="KW-1185">Reference proteome</keyword>
<keyword evidence="1" id="KW-0812">Transmembrane</keyword>
<evidence type="ECO:0000313" key="2">
    <source>
        <dbReference type="EMBL" id="STO31265.1"/>
    </source>
</evidence>
<dbReference type="OrthoDB" id="82068at2"/>
<protein>
    <submittedName>
        <fullName evidence="2">Uncharacterized protein involved in outer membrane biogenesis</fullName>
    </submittedName>
</protein>
<evidence type="ECO:0000256" key="1">
    <source>
        <dbReference type="SAM" id="Phobius"/>
    </source>
</evidence>
<keyword evidence="1" id="KW-0472">Membrane</keyword>
<sequence length="1478" mass="169051">MTDFYKKNRKKIILVTFLFFLFFGGWWNIRYNLPKTVEVAVRLFLGPTFKSSSIDFQKNKIIIKDFILADDNEVIIDVPKVEILYSKESLKNFRIEEIIVADGIANITRRKNGDINIVAAFTGNSEKNEEVEEKVEQKQPYDPGVSIPIDKITIENMTTTYRDLGYRLPIEQTVYNTKGYLTFSKIKGINLHFIANNKYEIYDFSFSTEKEPYSMRIKLSDIDVKNELVQYGYDGEELSYSNGKLNMDLIIASSGLLGWIDFKNINVRYIDLNDDIKNVEGRVDFKKEGIFLNATGILFDKVEKFSLSYKDEELNVDFDLVDVQKSNLEKLSYLKDIDLPFEKLKVDNVKFNLNLKEELSININTFIKEVKMAGSELRNTEIKFRYDSKGIHLPKILTTFNLLNEEGTSIISEEVNGVFDYFNEKGKFKFSLKNLDKKEYIPNFNGEFNFEIFEKSVNFNLNSNIVDIQGKYLNDEKKILLEKSEEYFLNYDLSQKKIIDGKGKIKFSLFDNNFLIDYSVYNNKLNLKSFALMVNGTKELEIFGDIDIDSFSYNLRLEAESLYFKNLLGLKDGELNAKMSGYIQGVRDKFDGEIKIDSLSVKYRAKLEDLKGKLFFSKNEVLSLEFDGEIGSIGYNDYNLNGLYLVARLKNNIFEIKSLNNQFLDIFGNLNLDTKNIDISGNIRKLSLKKFGIENPEIRLDEVNAKINGKLDNLVGNLSLDDVKIILENKESIVIKGGLDYKNNKIRAKDLKINNNLFEGEYSLRNREYNSTIFLLEENIGRYYGNESFKYRIIGKALIKGKDKTVAVDLKSTIDKIYISGNRLPNAYIEAEYRAQNLTDGILKLNELTLSNQNLETLLKINGAYDVSKKYLDTKISKQSLPLTKLKEYTRLEDLTGELIVEGRIKGELDKLAYNLGIKSNELGMKNVYLNSFKLILSGDLKNVNLDELSFKYLNNLFYSQGNYDILSKKYMYKGDAKDINLDFLNIFLEPYGITGIKGSSTFSFKLRENENTGFLKIKNFNLENKDLFLKLEQFNSTIKLKGKDLSVEEFQGKLNDGNINLVGNFVVPVIEEIEKNPYFKEDLKYNFNLKLNGIKYRYGEMFGVNFNSDIVVDNNKVLGNIEIIDGTVEEIPNTSKSIFDKIKEFIFRSSSQTVNESEDLGSDFKIETVFENSPEINVGIKIVKGIKLDIKDLNSFVGDVVGNVVGNGTLSGKDGKYTFLGNVEVMKGSLNVNDNIFTLDRAVVIFNDEKTYLPKLNPNLLIDARVNVQDDEIGLSLNGNLNNLKFNISSKSGSSSGNLNSLLVDGDMNEGNNEATTTLITNVIGGQLTQVLKPVSNLIKNTLNISKFRISSNLLNDQSKNANTNEEAQSRLRFGAVLEAEDNIYKDKIWWVAKGTLLEDDSTEYEKKNNESGALREYDFSLEYRFDATKSIGIGVGKLPEDRKKSSDKESKENLNYHIDFKFEKRYDSLIDIFINK</sequence>
<organism evidence="2 3">
    <name type="scientific">Fusobacterium necrogenes</name>
    <dbReference type="NCBI Taxonomy" id="858"/>
    <lineage>
        <taxon>Bacteria</taxon>
        <taxon>Fusobacteriati</taxon>
        <taxon>Fusobacteriota</taxon>
        <taxon>Fusobacteriia</taxon>
        <taxon>Fusobacteriales</taxon>
        <taxon>Fusobacteriaceae</taxon>
        <taxon>Fusobacterium</taxon>
    </lineage>
</organism>
<accession>A0A377GWE1</accession>
<proteinExistence type="predicted"/>